<dbReference type="NCBIfam" id="TIGR00221">
    <property type="entry name" value="nagA"/>
    <property type="match status" value="1"/>
</dbReference>
<dbReference type="Proteomes" id="UP000435910">
    <property type="component" value="Unassembled WGS sequence"/>
</dbReference>
<evidence type="ECO:0000256" key="4">
    <source>
        <dbReference type="ARBA" id="ARBA00022723"/>
    </source>
</evidence>
<dbReference type="EC" id="3.5.1.25" evidence="2"/>
<evidence type="ECO:0000313" key="15">
    <source>
        <dbReference type="EMBL" id="TWL32540.1"/>
    </source>
</evidence>
<feature type="binding site" evidence="12">
    <location>
        <position position="244"/>
    </location>
    <ligand>
        <name>Zn(2+)</name>
        <dbReference type="ChEBI" id="CHEBI:29105"/>
    </ligand>
</feature>
<dbReference type="SUPFAM" id="SSF51556">
    <property type="entry name" value="Metallo-dependent hydrolases"/>
    <property type="match status" value="1"/>
</dbReference>
<dbReference type="EMBL" id="NILC01000007">
    <property type="protein sequence ID" value="TWL32540.1"/>
    <property type="molecule type" value="Genomic_DNA"/>
</dbReference>
<evidence type="ECO:0000256" key="8">
    <source>
        <dbReference type="ARBA" id="ARBA00060590"/>
    </source>
</evidence>
<evidence type="ECO:0000256" key="3">
    <source>
        <dbReference type="ARBA" id="ARBA00018029"/>
    </source>
</evidence>
<dbReference type="RefSeq" id="WP_016885627.1">
    <property type="nucleotide sequence ID" value="NZ_CALYME010000003.1"/>
</dbReference>
<dbReference type="PANTHER" id="PTHR11113">
    <property type="entry name" value="N-ACETYLGLUCOSAMINE-6-PHOSPHATE DEACETYLASE"/>
    <property type="match status" value="1"/>
</dbReference>
<evidence type="ECO:0000256" key="5">
    <source>
        <dbReference type="ARBA" id="ARBA00022801"/>
    </source>
</evidence>
<evidence type="ECO:0000313" key="14">
    <source>
        <dbReference type="EMBL" id="QPR73346.1"/>
    </source>
</evidence>
<organism evidence="15 16">
    <name type="scientific">Bacillus licheniformis</name>
    <dbReference type="NCBI Taxonomy" id="1402"/>
    <lineage>
        <taxon>Bacteria</taxon>
        <taxon>Bacillati</taxon>
        <taxon>Bacillota</taxon>
        <taxon>Bacilli</taxon>
        <taxon>Bacillales</taxon>
        <taxon>Bacillaceae</taxon>
        <taxon>Bacillus</taxon>
    </lineage>
</organism>
<dbReference type="SUPFAM" id="SSF51338">
    <property type="entry name" value="Composite domain of metallo-dependent hydrolases"/>
    <property type="match status" value="1"/>
</dbReference>
<keyword evidence="6 9" id="KW-0119">Carbohydrate metabolism</keyword>
<dbReference type="EMBL" id="CP065647">
    <property type="protein sequence ID" value="QPR73346.1"/>
    <property type="molecule type" value="Genomic_DNA"/>
</dbReference>
<feature type="binding site" evidence="12">
    <location>
        <position position="157"/>
    </location>
    <ligand>
        <name>Zn(2+)</name>
        <dbReference type="ChEBI" id="CHEBI:29105"/>
    </ligand>
</feature>
<comment type="similarity">
    <text evidence="1 9">Belongs to the metallo-dependent hydrolases superfamily. NagA family.</text>
</comment>
<comment type="cofactor">
    <cofactor evidence="12">
        <name>a divalent metal cation</name>
        <dbReference type="ChEBI" id="CHEBI:60240"/>
    </cofactor>
    <text evidence="12">Binds 1 divalent metal cation per subunit.</text>
</comment>
<evidence type="ECO:0000256" key="10">
    <source>
        <dbReference type="PIRSR" id="PIRSR038994-1"/>
    </source>
</evidence>
<evidence type="ECO:0000259" key="13">
    <source>
        <dbReference type="Pfam" id="PF01979"/>
    </source>
</evidence>
<dbReference type="GO" id="GO:0008448">
    <property type="term" value="F:N-acetylglucosamine-6-phosphate deacetylase activity"/>
    <property type="evidence" value="ECO:0007669"/>
    <property type="project" value="UniProtKB-EC"/>
</dbReference>
<feature type="active site" description="Proton donor/acceptor" evidence="10">
    <location>
        <position position="302"/>
    </location>
</feature>
<evidence type="ECO:0000256" key="12">
    <source>
        <dbReference type="PIRSR" id="PIRSR038994-3"/>
    </source>
</evidence>
<feature type="binding site" evidence="11">
    <location>
        <begin position="247"/>
        <end position="248"/>
    </location>
    <ligand>
        <name>substrate</name>
    </ligand>
</feature>
<evidence type="ECO:0000256" key="9">
    <source>
        <dbReference type="PIRNR" id="PIRNR038994"/>
    </source>
</evidence>
<evidence type="ECO:0000256" key="7">
    <source>
        <dbReference type="ARBA" id="ARBA00047647"/>
    </source>
</evidence>
<feature type="binding site" evidence="11">
    <location>
        <position position="168"/>
    </location>
    <ligand>
        <name>substrate</name>
    </ligand>
</feature>
<gene>
    <name evidence="14" type="primary">nagA</name>
    <name evidence="15" type="ORF">CHCC16736_2123</name>
    <name evidence="14" type="ORF">I6G80_03395</name>
</gene>
<dbReference type="InterPro" id="IPR006680">
    <property type="entry name" value="Amidohydro-rel"/>
</dbReference>
<dbReference type="PANTHER" id="PTHR11113:SF14">
    <property type="entry name" value="N-ACETYLGLUCOSAMINE-6-PHOSPHATE DEACETYLASE"/>
    <property type="match status" value="1"/>
</dbReference>
<evidence type="ECO:0000313" key="17">
    <source>
        <dbReference type="Proteomes" id="UP000595038"/>
    </source>
</evidence>
<reference evidence="14 17" key="2">
    <citation type="submission" date="2020-12" db="EMBL/GenBank/DDBJ databases">
        <title>FDA dAtabase for Regulatory Grade micrObial Sequences (FDA-ARGOS): Supporting development and validation of Infectious Disease Dx tests.</title>
        <authorList>
            <person name="Nelson B."/>
            <person name="Plummer A."/>
            <person name="Tallon L."/>
            <person name="Sadzewicz L."/>
            <person name="Zhao X."/>
            <person name="Boylan J."/>
            <person name="Ott S."/>
            <person name="Bowen H."/>
            <person name="Vavikolanu K."/>
            <person name="Mehta A."/>
            <person name="Aluvathingal J."/>
            <person name="Nadendla S."/>
            <person name="Myers T."/>
            <person name="Yan Y."/>
            <person name="Sichtig H."/>
        </authorList>
    </citation>
    <scope>NUCLEOTIDE SEQUENCE [LARGE SCALE GENOMIC DNA]</scope>
    <source>
        <strain evidence="14 17">FDAARGOS_923</strain>
    </source>
</reference>
<dbReference type="Gene3D" id="3.20.20.140">
    <property type="entry name" value="Metal-dependent hydrolases"/>
    <property type="match status" value="1"/>
</dbReference>
<dbReference type="Proteomes" id="UP000595038">
    <property type="component" value="Chromosome"/>
</dbReference>
<dbReference type="InterPro" id="IPR032466">
    <property type="entry name" value="Metal_Hydrolase"/>
</dbReference>
<dbReference type="PIRSF" id="PIRSF038994">
    <property type="entry name" value="NagA"/>
    <property type="match status" value="1"/>
</dbReference>
<comment type="pathway">
    <text evidence="8">Amino-sugar metabolism; N-acetylneuraminate degradation; D-fructose 6-phosphate from N-acetylneuraminate: step 4/5.</text>
</comment>
<protein>
    <recommendedName>
        <fullName evidence="3">N-acetylglucosamine-6-phosphate deacetylase</fullName>
        <ecNumber evidence="2">3.5.1.25</ecNumber>
    </recommendedName>
</protein>
<evidence type="ECO:0000256" key="6">
    <source>
        <dbReference type="ARBA" id="ARBA00023277"/>
    </source>
</evidence>
<dbReference type="InterPro" id="IPR011059">
    <property type="entry name" value="Metal-dep_hydrolase_composite"/>
</dbReference>
<feature type="binding site" evidence="11">
    <location>
        <position position="255"/>
    </location>
    <ligand>
        <name>substrate</name>
    </ligand>
</feature>
<reference evidence="15 16" key="1">
    <citation type="submission" date="2019-06" db="EMBL/GenBank/DDBJ databases">
        <title>Genome sequence analysis of &gt;100 Bacillus licheniformis strains suggests intrinsic resistance to this species.</title>
        <authorList>
            <person name="Wels M."/>
            <person name="Siezen R.J."/>
            <person name="Johansen E."/>
            <person name="Stuer-Lauridsen B."/>
            <person name="Bjerre K."/>
            <person name="Nielsen B.K.K."/>
        </authorList>
    </citation>
    <scope>NUCLEOTIDE SEQUENCE [LARGE SCALE GENOMIC DNA]</scope>
    <source>
        <strain evidence="15 16">BAC-16736</strain>
    </source>
</reference>
<evidence type="ECO:0000256" key="2">
    <source>
        <dbReference type="ARBA" id="ARBA00011899"/>
    </source>
</evidence>
<feature type="domain" description="Amidohydrolase-related" evidence="13">
    <location>
        <begin position="77"/>
        <end position="407"/>
    </location>
</feature>
<dbReference type="Pfam" id="PF01979">
    <property type="entry name" value="Amidohydro_1"/>
    <property type="match status" value="1"/>
</dbReference>
<dbReference type="GO" id="GO:0046872">
    <property type="term" value="F:metal ion binding"/>
    <property type="evidence" value="ECO:0007669"/>
    <property type="project" value="UniProtKB-KW"/>
</dbReference>
<dbReference type="CDD" id="cd00854">
    <property type="entry name" value="NagA"/>
    <property type="match status" value="1"/>
</dbReference>
<name>A0A8B5YH99_BACLI</name>
<dbReference type="FunFam" id="3.20.20.140:FF:000004">
    <property type="entry name" value="N-acetylglucosamine-6-phosphate deacetylase"/>
    <property type="match status" value="1"/>
</dbReference>
<comment type="catalytic activity">
    <reaction evidence="7">
        <text>N-acetyl-D-glucosamine 6-phosphate + H2O = D-glucosamine 6-phosphate + acetate</text>
        <dbReference type="Rhea" id="RHEA:22936"/>
        <dbReference type="ChEBI" id="CHEBI:15377"/>
        <dbReference type="ChEBI" id="CHEBI:30089"/>
        <dbReference type="ChEBI" id="CHEBI:57513"/>
        <dbReference type="ChEBI" id="CHEBI:58725"/>
        <dbReference type="EC" id="3.5.1.25"/>
    </reaction>
</comment>
<keyword evidence="5 9" id="KW-0378">Hydrolase</keyword>
<dbReference type="Gene3D" id="2.30.40.10">
    <property type="entry name" value="Urease, subunit C, domain 1"/>
    <property type="match status" value="1"/>
</dbReference>
<feature type="binding site" evidence="12">
    <location>
        <position position="223"/>
    </location>
    <ligand>
        <name>Zn(2+)</name>
        <dbReference type="ChEBI" id="CHEBI:29105"/>
    </ligand>
</feature>
<evidence type="ECO:0000256" key="1">
    <source>
        <dbReference type="ARBA" id="ARBA00010716"/>
    </source>
</evidence>
<accession>A0A8B5YH99</accession>
<evidence type="ECO:0000256" key="11">
    <source>
        <dbReference type="PIRSR" id="PIRSR038994-2"/>
    </source>
</evidence>
<dbReference type="AlphaFoldDB" id="A0A8B5YH99"/>
<feature type="binding site" evidence="11">
    <location>
        <position position="279"/>
    </location>
    <ligand>
        <name>substrate</name>
    </ligand>
</feature>
<dbReference type="GO" id="GO:0006046">
    <property type="term" value="P:N-acetylglucosamine catabolic process"/>
    <property type="evidence" value="ECO:0007669"/>
    <property type="project" value="TreeGrafter"/>
</dbReference>
<evidence type="ECO:0000313" key="16">
    <source>
        <dbReference type="Proteomes" id="UP000435910"/>
    </source>
</evidence>
<feature type="binding site" evidence="11">
    <location>
        <begin position="335"/>
        <end position="337"/>
    </location>
    <ligand>
        <name>substrate</name>
    </ligand>
</feature>
<dbReference type="InterPro" id="IPR003764">
    <property type="entry name" value="GlcNAc_6-P_deAcase"/>
</dbReference>
<sequence>MFYTDDNVFKKGLLTVKTKPSQRYIFKHLHIYSENGMIEDGFLLTNGEKIEAYGPMADIPASAQTAEQLTFPENFKVLPGMIDVHIHGANGADVMDGTAEALQTMAEALPKEGTTSFLATTMTQDKATIEHALANVHRYREAGGRPGTAEVLGVHLEGPFISEKRCGAQPPDDIIAPDLSLFKEWQRISGNNIKLVTLAPELEGSLELISFLKETGVIASAGHSDAGLKEMEAAIKAGLSHVTHLFNGMRGLHHREPGTAGSALLHDELKAEVIADGIHVHPAVIKLAFQQKQKEGIILITDAMRAKCLKNGTYTLGGQEVFVKGEKAVLRDGTLAGSILKMNQAALNMMDFTGCSLEDIVYMTAVNPARQLHIYDRKGSIRSGKDADLIILNEKNEVVMTLCKGVIAFSKREVSP</sequence>
<proteinExistence type="inferred from homology"/>
<keyword evidence="4 12" id="KW-0479">Metal-binding</keyword>